<protein>
    <recommendedName>
        <fullName evidence="1">Squalene cyclase C-terminal domain-containing protein</fullName>
    </recommendedName>
</protein>
<dbReference type="Gene3D" id="1.50.10.20">
    <property type="match status" value="1"/>
</dbReference>
<gene>
    <name evidence="2" type="ORF">GCM10007416_12350</name>
</gene>
<evidence type="ECO:0000259" key="1">
    <source>
        <dbReference type="Pfam" id="PF13243"/>
    </source>
</evidence>
<proteinExistence type="predicted"/>
<dbReference type="SUPFAM" id="SSF48239">
    <property type="entry name" value="Terpenoid cyclases/Protein prenyltransferases"/>
    <property type="match status" value="1"/>
</dbReference>
<reference evidence="3" key="1">
    <citation type="journal article" date="2019" name="Int. J. Syst. Evol. Microbiol.">
        <title>The Global Catalogue of Microorganisms (GCM) 10K type strain sequencing project: providing services to taxonomists for standard genome sequencing and annotation.</title>
        <authorList>
            <consortium name="The Broad Institute Genomics Platform"/>
            <consortium name="The Broad Institute Genome Sequencing Center for Infectious Disease"/>
            <person name="Wu L."/>
            <person name="Ma J."/>
        </authorList>
    </citation>
    <scope>NUCLEOTIDE SEQUENCE [LARGE SCALE GENOMIC DNA]</scope>
    <source>
        <strain evidence="3">CGMCC 1.12404</strain>
    </source>
</reference>
<dbReference type="Pfam" id="PF13243">
    <property type="entry name" value="SQHop_cyclase_C"/>
    <property type="match status" value="1"/>
</dbReference>
<sequence>MPPGGWGFSDINTINPDLDGTTYSLRVLGPLAQVDGRVRQAWERGVRWALSMQNRDGGWSAFEKNTNKKWPMILLPKTDAQTVWTDPSTHI</sequence>
<dbReference type="InterPro" id="IPR032696">
    <property type="entry name" value="SQ_cyclase_C"/>
</dbReference>
<accession>A0ABQ1GC79</accession>
<keyword evidence="3" id="KW-1185">Reference proteome</keyword>
<dbReference type="RefSeq" id="WP_188430953.1">
    <property type="nucleotide sequence ID" value="NZ_BMEX01000003.1"/>
</dbReference>
<dbReference type="Proteomes" id="UP000617979">
    <property type="component" value="Unassembled WGS sequence"/>
</dbReference>
<name>A0ABQ1GC79_9BACL</name>
<feature type="domain" description="Squalene cyclase C-terminal" evidence="1">
    <location>
        <begin position="2"/>
        <end position="89"/>
    </location>
</feature>
<dbReference type="EMBL" id="BMEX01000003">
    <property type="protein sequence ID" value="GGA40892.1"/>
    <property type="molecule type" value="Genomic_DNA"/>
</dbReference>
<evidence type="ECO:0000313" key="3">
    <source>
        <dbReference type="Proteomes" id="UP000617979"/>
    </source>
</evidence>
<evidence type="ECO:0000313" key="2">
    <source>
        <dbReference type="EMBL" id="GGA40892.1"/>
    </source>
</evidence>
<comment type="caution">
    <text evidence="2">The sequence shown here is derived from an EMBL/GenBank/DDBJ whole genome shotgun (WGS) entry which is preliminary data.</text>
</comment>
<dbReference type="InterPro" id="IPR008930">
    <property type="entry name" value="Terpenoid_cyclase/PrenylTrfase"/>
</dbReference>
<organism evidence="2 3">
    <name type="scientific">Kroppenstedtia guangzhouensis</name>
    <dbReference type="NCBI Taxonomy" id="1274356"/>
    <lineage>
        <taxon>Bacteria</taxon>
        <taxon>Bacillati</taxon>
        <taxon>Bacillota</taxon>
        <taxon>Bacilli</taxon>
        <taxon>Bacillales</taxon>
        <taxon>Thermoactinomycetaceae</taxon>
        <taxon>Kroppenstedtia</taxon>
    </lineage>
</organism>